<keyword evidence="1" id="KW-0472">Membrane</keyword>
<keyword evidence="1" id="KW-1133">Transmembrane helix</keyword>
<accession>A0ABX7RIQ4</accession>
<keyword evidence="1" id="KW-0812">Transmembrane</keyword>
<organism evidence="2 3">
    <name type="scientific">Lysobacter arenosi</name>
    <dbReference type="NCBI Taxonomy" id="2795387"/>
    <lineage>
        <taxon>Bacteria</taxon>
        <taxon>Pseudomonadati</taxon>
        <taxon>Pseudomonadota</taxon>
        <taxon>Gammaproteobacteria</taxon>
        <taxon>Lysobacterales</taxon>
        <taxon>Lysobacteraceae</taxon>
        <taxon>Lysobacter</taxon>
    </lineage>
</organism>
<gene>
    <name evidence="2" type="ORF">HIV01_015770</name>
</gene>
<feature type="transmembrane region" description="Helical" evidence="1">
    <location>
        <begin position="48"/>
        <end position="72"/>
    </location>
</feature>
<dbReference type="InterPro" id="IPR021218">
    <property type="entry name" value="DUF2784"/>
</dbReference>
<evidence type="ECO:0000256" key="1">
    <source>
        <dbReference type="SAM" id="Phobius"/>
    </source>
</evidence>
<evidence type="ECO:0000313" key="2">
    <source>
        <dbReference type="EMBL" id="QSX76859.1"/>
    </source>
</evidence>
<evidence type="ECO:0000313" key="3">
    <source>
        <dbReference type="Proteomes" id="UP000663400"/>
    </source>
</evidence>
<protein>
    <submittedName>
        <fullName evidence="2">DUF2784 domain-containing protein</fullName>
    </submittedName>
</protein>
<dbReference type="Proteomes" id="UP000663400">
    <property type="component" value="Chromosome"/>
</dbReference>
<dbReference type="Pfam" id="PF10861">
    <property type="entry name" value="DUF2784"/>
    <property type="match status" value="1"/>
</dbReference>
<feature type="transmembrane region" description="Helical" evidence="1">
    <location>
        <begin position="105"/>
        <end position="126"/>
    </location>
</feature>
<keyword evidence="3" id="KW-1185">Reference proteome</keyword>
<dbReference type="EMBL" id="CP071517">
    <property type="protein sequence ID" value="QSX76859.1"/>
    <property type="molecule type" value="Genomic_DNA"/>
</dbReference>
<proteinExistence type="predicted"/>
<sequence>MSPTTAALLADAILVLHVGIVAFVVLGAVAVLIGGLRGWQWVRGFRWRLAHVLLMVFIAAQAWLGALCPLTIWEQALREHAGQPVYRESFIAHWLSRLIFFEAPWWAFVAAYSAFAALVVVEWVFVRPRRRAG</sequence>
<reference evidence="2 3" key="1">
    <citation type="submission" date="2021-02" db="EMBL/GenBank/DDBJ databases">
        <title>Lysobacter arenosi sp. nov., isolated from soil of gangwondo yeongwol, south Korea.</title>
        <authorList>
            <person name="Kim K.R."/>
            <person name="Kim K.H."/>
            <person name="Jeon C.O."/>
        </authorList>
    </citation>
    <scope>NUCLEOTIDE SEQUENCE [LARGE SCALE GENOMIC DNA]</scope>
    <source>
        <strain evidence="2 3">R7</strain>
    </source>
</reference>
<feature type="transmembrane region" description="Helical" evidence="1">
    <location>
        <begin position="12"/>
        <end position="36"/>
    </location>
</feature>
<name>A0ABX7RIQ4_9GAMM</name>